<evidence type="ECO:0000256" key="1">
    <source>
        <dbReference type="ARBA" id="ARBA00022630"/>
    </source>
</evidence>
<dbReference type="Pfam" id="PF00724">
    <property type="entry name" value="Oxidored_FMN"/>
    <property type="match status" value="1"/>
</dbReference>
<proteinExistence type="predicted"/>
<dbReference type="EMBL" id="JBHRZV010000045">
    <property type="protein sequence ID" value="MFC3928088.1"/>
    <property type="molecule type" value="Genomic_DNA"/>
</dbReference>
<dbReference type="PANTHER" id="PTHR43656">
    <property type="entry name" value="BINDING OXIDOREDUCTASE, PUTATIVE (AFU_ORTHOLOGUE AFUA_2G08260)-RELATED"/>
    <property type="match status" value="1"/>
</dbReference>
<dbReference type="Gene3D" id="3.20.20.70">
    <property type="entry name" value="Aldolase class I"/>
    <property type="match status" value="1"/>
</dbReference>
<organism evidence="4 5">
    <name type="scientific">Streptococcus caprae</name>
    <dbReference type="NCBI Taxonomy" id="1640501"/>
    <lineage>
        <taxon>Bacteria</taxon>
        <taxon>Bacillati</taxon>
        <taxon>Bacillota</taxon>
        <taxon>Bacilli</taxon>
        <taxon>Lactobacillales</taxon>
        <taxon>Streptococcaceae</taxon>
        <taxon>Streptococcus</taxon>
    </lineage>
</organism>
<comment type="caution">
    <text evidence="4">The sequence shown here is derived from an EMBL/GenBank/DDBJ whole genome shotgun (WGS) entry which is preliminary data.</text>
</comment>
<dbReference type="PANTHER" id="PTHR43656:SF2">
    <property type="entry name" value="BINDING OXIDOREDUCTASE, PUTATIVE (AFU_ORTHOLOGUE AFUA_2G08260)-RELATED"/>
    <property type="match status" value="1"/>
</dbReference>
<feature type="domain" description="NADH:flavin oxidoreductase/NADH oxidase N-terminal" evidence="3">
    <location>
        <begin position="4"/>
        <end position="338"/>
    </location>
</feature>
<gene>
    <name evidence="4" type="ORF">ACFORF_05830</name>
</gene>
<dbReference type="CDD" id="cd04733">
    <property type="entry name" value="OYE_like_2_FMN"/>
    <property type="match status" value="1"/>
</dbReference>
<evidence type="ECO:0000313" key="5">
    <source>
        <dbReference type="Proteomes" id="UP001595807"/>
    </source>
</evidence>
<sequence>MNTLFEPIILPNGTVIKNRFFKSAMNEAMGTRNLQPKKEVVNLYRQWAQGGAGLVVTGNVMVDPTSLAEPGNVVFNEQSDMTTLKEWAQAGRTNGTAIMVQINHSGKQAPKTVNKQPVAPSVVPIEGSMANLFNAPRALSREEIKDLVQKFTTAAKVAKDAGFSGVQIHAAHGYLINQFLSPHDNRRTDEYGGNRDNRMRFLVEIYQGMRTACGADFPIGMKINSADFREGGFSEEDSLYVIQEMENLGLDFIEISGGNYEKPTMSASTSKGKNKVFFADYSKRLKNLVKIPVIVTGGIRSVESMVEVLETNTADFIGLARPMAIDPAIPNKIAEGSYETIETHHLSTGIKALDRKVASLLGIVYYQLLMHQYAKGKTPQVTRNAWPSLLHALYTQGLAGLFPQRAK</sequence>
<keyword evidence="1" id="KW-0285">Flavoprotein</keyword>
<protein>
    <submittedName>
        <fullName evidence="4">NADH:flavin oxidoreductase/NADH oxidase family protein</fullName>
    </submittedName>
</protein>
<dbReference type="InterPro" id="IPR001155">
    <property type="entry name" value="OxRdtase_FMN_N"/>
</dbReference>
<dbReference type="InterPro" id="IPR051799">
    <property type="entry name" value="NADH_flavin_oxidoreductase"/>
</dbReference>
<name>A0ABV8CWA1_9STRE</name>
<dbReference type="RefSeq" id="WP_380426313.1">
    <property type="nucleotide sequence ID" value="NZ_JBHRZV010000045.1"/>
</dbReference>
<accession>A0ABV8CWA1</accession>
<keyword evidence="5" id="KW-1185">Reference proteome</keyword>
<reference evidence="5" key="1">
    <citation type="journal article" date="2019" name="Int. J. Syst. Evol. Microbiol.">
        <title>The Global Catalogue of Microorganisms (GCM) 10K type strain sequencing project: providing services to taxonomists for standard genome sequencing and annotation.</title>
        <authorList>
            <consortium name="The Broad Institute Genomics Platform"/>
            <consortium name="The Broad Institute Genome Sequencing Center for Infectious Disease"/>
            <person name="Wu L."/>
            <person name="Ma J."/>
        </authorList>
    </citation>
    <scope>NUCLEOTIDE SEQUENCE [LARGE SCALE GENOMIC DNA]</scope>
    <source>
        <strain evidence="5">CCUG 67170</strain>
    </source>
</reference>
<evidence type="ECO:0000313" key="4">
    <source>
        <dbReference type="EMBL" id="MFC3928088.1"/>
    </source>
</evidence>
<dbReference type="SUPFAM" id="SSF51395">
    <property type="entry name" value="FMN-linked oxidoreductases"/>
    <property type="match status" value="1"/>
</dbReference>
<evidence type="ECO:0000256" key="2">
    <source>
        <dbReference type="ARBA" id="ARBA00023002"/>
    </source>
</evidence>
<keyword evidence="2" id="KW-0560">Oxidoreductase</keyword>
<dbReference type="Proteomes" id="UP001595807">
    <property type="component" value="Unassembled WGS sequence"/>
</dbReference>
<dbReference type="InterPro" id="IPR013785">
    <property type="entry name" value="Aldolase_TIM"/>
</dbReference>
<evidence type="ECO:0000259" key="3">
    <source>
        <dbReference type="Pfam" id="PF00724"/>
    </source>
</evidence>